<reference evidence="2 3" key="1">
    <citation type="submission" date="2021-02" db="EMBL/GenBank/DDBJ databases">
        <title>Variation within the Batrachochytrium salamandrivorans European outbreak.</title>
        <authorList>
            <person name="Kelly M."/>
            <person name="Pasmans F."/>
            <person name="Shea T.P."/>
            <person name="Munoz J.F."/>
            <person name="Carranza S."/>
            <person name="Cuomo C.A."/>
            <person name="Martel A."/>
        </authorList>
    </citation>
    <scope>NUCLEOTIDE SEQUENCE [LARGE SCALE GENOMIC DNA]</scope>
    <source>
        <strain evidence="2 3">AMFP18/2</strain>
    </source>
</reference>
<evidence type="ECO:0000256" key="1">
    <source>
        <dbReference type="SAM" id="MobiDB-lite"/>
    </source>
</evidence>
<keyword evidence="3" id="KW-1185">Reference proteome</keyword>
<organism evidence="2 3">
    <name type="scientific">Batrachochytrium salamandrivorans</name>
    <dbReference type="NCBI Taxonomy" id="1357716"/>
    <lineage>
        <taxon>Eukaryota</taxon>
        <taxon>Fungi</taxon>
        <taxon>Fungi incertae sedis</taxon>
        <taxon>Chytridiomycota</taxon>
        <taxon>Chytridiomycota incertae sedis</taxon>
        <taxon>Chytridiomycetes</taxon>
        <taxon>Rhizophydiales</taxon>
        <taxon>Rhizophydiales incertae sedis</taxon>
        <taxon>Batrachochytrium</taxon>
    </lineage>
</organism>
<name>A0ABQ8FME1_9FUNG</name>
<gene>
    <name evidence="2" type="ORF">BASA50_003058</name>
</gene>
<accession>A0ABQ8FME1</accession>
<sequence length="293" mass="33258">MISKSTILSIAESAVKCSMFNPTRSLTCRRLFSGSPLRPQTSLAGLTTQKHTSCNDLMLDSVAEANFYSQHRPLSAQLDLPLSFTPPRPRLNTDCSPGSSVDATEDMAHALSVEVAEQPSPVTQPQNIGVRPSVDNTDWYHDEYAKLFNSFAPFVPPSQAGEGTAWHDQNATSNDNSTSKIFSDDKQLLDDFFKSFEYLGVAQRSFALQGRRSSLRRLFRQFAKLSQHSRLSTFAPGVTSESMQLARHINIIKIRRKKMNKHKWKKYRRRVRNSSRYNKEKLRKSGIQRKKQD</sequence>
<dbReference type="EMBL" id="JAFCIX010000066">
    <property type="protein sequence ID" value="KAH6599361.1"/>
    <property type="molecule type" value="Genomic_DNA"/>
</dbReference>
<evidence type="ECO:0008006" key="4">
    <source>
        <dbReference type="Google" id="ProtNLM"/>
    </source>
</evidence>
<feature type="compositionally biased region" description="Basic residues" evidence="1">
    <location>
        <begin position="281"/>
        <end position="293"/>
    </location>
</feature>
<evidence type="ECO:0000313" key="2">
    <source>
        <dbReference type="EMBL" id="KAH6599361.1"/>
    </source>
</evidence>
<feature type="compositionally biased region" description="Basic residues" evidence="1">
    <location>
        <begin position="260"/>
        <end position="273"/>
    </location>
</feature>
<dbReference type="Proteomes" id="UP001648503">
    <property type="component" value="Unassembled WGS sequence"/>
</dbReference>
<comment type="caution">
    <text evidence="2">The sequence shown here is derived from an EMBL/GenBank/DDBJ whole genome shotgun (WGS) entry which is preliminary data.</text>
</comment>
<proteinExistence type="predicted"/>
<evidence type="ECO:0000313" key="3">
    <source>
        <dbReference type="Proteomes" id="UP001648503"/>
    </source>
</evidence>
<protein>
    <recommendedName>
        <fullName evidence="4">Mitochondrial mRNA-processing protein COX24 C-terminal domain-containing protein</fullName>
    </recommendedName>
</protein>
<feature type="region of interest" description="Disordered" evidence="1">
    <location>
        <begin position="260"/>
        <end position="293"/>
    </location>
</feature>